<proteinExistence type="predicted"/>
<dbReference type="EMBL" id="MU630452">
    <property type="protein sequence ID" value="KAJ1253970.1"/>
    <property type="molecule type" value="Genomic_DNA"/>
</dbReference>
<evidence type="ECO:0000256" key="1">
    <source>
        <dbReference type="SAM" id="MobiDB-lite"/>
    </source>
</evidence>
<dbReference type="EMBL" id="MU630452">
    <property type="protein sequence ID" value="KAJ1253969.1"/>
    <property type="molecule type" value="Genomic_DNA"/>
</dbReference>
<feature type="compositionally biased region" description="Basic residues" evidence="1">
    <location>
        <begin position="65"/>
        <end position="85"/>
    </location>
</feature>
<dbReference type="Proteomes" id="UP001164776">
    <property type="component" value="Unassembled WGS sequence"/>
</dbReference>
<feature type="region of interest" description="Disordered" evidence="1">
    <location>
        <begin position="1"/>
        <end position="171"/>
    </location>
</feature>
<name>A0A9W7X7K7_9POAL</name>
<feature type="compositionally biased region" description="Low complexity" evidence="1">
    <location>
        <begin position="95"/>
        <end position="110"/>
    </location>
</feature>
<protein>
    <submittedName>
        <fullName evidence="2">Uncharacterized protein</fullName>
    </submittedName>
</protein>
<keyword evidence="3" id="KW-1185">Reference proteome</keyword>
<evidence type="ECO:0000313" key="3">
    <source>
        <dbReference type="Proteomes" id="UP001164776"/>
    </source>
</evidence>
<sequence length="171" mass="18134">MPPPPPPPRDDRRGGGRGAAAGTSARGVPWPAGAMARIRPPWPGPGRMAWIRPEEPPAAAMVGPARRRRSERMRRPWRGGGRRRGGPGVAPPRRPLSTRPSPGAPRCRPALPLPAPENKLAAEAPAPGPTTPATPAHHDALGPSGTADIDKNGNQPPSHAWIQQLDKEFCR</sequence>
<dbReference type="EMBL" id="MU630452">
    <property type="protein sequence ID" value="KAJ1253967.1"/>
    <property type="molecule type" value="Genomic_DNA"/>
</dbReference>
<accession>A0A9W7X7K7</accession>
<reference evidence="2 3" key="1">
    <citation type="submission" date="2022-10" db="EMBL/GenBank/DDBJ databases">
        <title>WGS assembly of Paspalum vaginatum 540-79.</title>
        <authorList>
            <person name="Sun G."/>
            <person name="Wase N."/>
            <person name="Shu S."/>
            <person name="Jenkins J."/>
            <person name="Zhou B."/>
            <person name="Torres-Rodriguez J."/>
            <person name="Chen C."/>
            <person name="Sandor L."/>
            <person name="Plott C."/>
            <person name="Yoshinga Y."/>
            <person name="Daum C."/>
            <person name="Qi P."/>
            <person name="Barry K."/>
            <person name="Lipzen A."/>
            <person name="Berry L."/>
            <person name="Pedersen C."/>
            <person name="Gottilla T."/>
            <person name="Foltz A."/>
            <person name="Yu H."/>
            <person name="O'Malley R."/>
            <person name="Zhang C."/>
            <person name="Devos K."/>
            <person name="Sigmon B."/>
            <person name="Yu B."/>
            <person name="Obata T."/>
            <person name="Schmutz J."/>
            <person name="Schnable J."/>
        </authorList>
    </citation>
    <scope>NUCLEOTIDE SEQUENCE [LARGE SCALE GENOMIC DNA]</scope>
    <source>
        <strain evidence="3">cv. 540-79</strain>
    </source>
</reference>
<evidence type="ECO:0000313" key="2">
    <source>
        <dbReference type="EMBL" id="KAJ1253970.1"/>
    </source>
</evidence>
<organism evidence="2 3">
    <name type="scientific">Paspalum vaginatum</name>
    <name type="common">seashore paspalum</name>
    <dbReference type="NCBI Taxonomy" id="158149"/>
    <lineage>
        <taxon>Eukaryota</taxon>
        <taxon>Viridiplantae</taxon>
        <taxon>Streptophyta</taxon>
        <taxon>Embryophyta</taxon>
        <taxon>Tracheophyta</taxon>
        <taxon>Spermatophyta</taxon>
        <taxon>Magnoliopsida</taxon>
        <taxon>Liliopsida</taxon>
        <taxon>Poales</taxon>
        <taxon>Poaceae</taxon>
        <taxon>PACMAD clade</taxon>
        <taxon>Panicoideae</taxon>
        <taxon>Andropogonodae</taxon>
        <taxon>Paspaleae</taxon>
        <taxon>Paspalinae</taxon>
        <taxon>Paspalum</taxon>
    </lineage>
</organism>
<comment type="caution">
    <text evidence="2">The sequence shown here is derived from an EMBL/GenBank/DDBJ whole genome shotgun (WGS) entry which is preliminary data.</text>
</comment>
<gene>
    <name evidence="2" type="ORF">BS78_K145100</name>
</gene>
<dbReference type="AlphaFoldDB" id="A0A9W7X7K7"/>
<dbReference type="EMBL" id="MU630452">
    <property type="protein sequence ID" value="KAJ1253968.1"/>
    <property type="molecule type" value="Genomic_DNA"/>
</dbReference>